<evidence type="ECO:0000256" key="6">
    <source>
        <dbReference type="PROSITE-ProRule" id="PRU00169"/>
    </source>
</evidence>
<evidence type="ECO:0000256" key="1">
    <source>
        <dbReference type="ARBA" id="ARBA00018672"/>
    </source>
</evidence>
<dbReference type="EMBL" id="LGTE01000008">
    <property type="protein sequence ID" value="KNZ69799.1"/>
    <property type="molecule type" value="Genomic_DNA"/>
</dbReference>
<dbReference type="SMART" id="SM00448">
    <property type="entry name" value="REC"/>
    <property type="match status" value="1"/>
</dbReference>
<dbReference type="Pfam" id="PF17853">
    <property type="entry name" value="GGDEF_2"/>
    <property type="match status" value="1"/>
</dbReference>
<name>A0A0L6W3Y4_9FIRM</name>
<evidence type="ECO:0000256" key="2">
    <source>
        <dbReference type="ARBA" id="ARBA00023015"/>
    </source>
</evidence>
<dbReference type="CDD" id="cd17536">
    <property type="entry name" value="REC_YesN-like"/>
    <property type="match status" value="1"/>
</dbReference>
<proteinExistence type="predicted"/>
<dbReference type="Pfam" id="PF00072">
    <property type="entry name" value="Response_reg"/>
    <property type="match status" value="1"/>
</dbReference>
<dbReference type="SUPFAM" id="SSF52172">
    <property type="entry name" value="CheY-like"/>
    <property type="match status" value="1"/>
</dbReference>
<dbReference type="Proteomes" id="UP000037175">
    <property type="component" value="Unassembled WGS sequence"/>
</dbReference>
<dbReference type="GO" id="GO:0003700">
    <property type="term" value="F:DNA-binding transcription factor activity"/>
    <property type="evidence" value="ECO:0007669"/>
    <property type="project" value="InterPro"/>
</dbReference>
<gene>
    <name evidence="9" type="ORF">Tfer_1409</name>
</gene>
<dbReference type="SUPFAM" id="SSF46689">
    <property type="entry name" value="Homeodomain-like"/>
    <property type="match status" value="2"/>
</dbReference>
<evidence type="ECO:0000256" key="5">
    <source>
        <dbReference type="ARBA" id="ARBA00024867"/>
    </source>
</evidence>
<dbReference type="Gene3D" id="3.40.50.2300">
    <property type="match status" value="1"/>
</dbReference>
<organism evidence="9 10">
    <name type="scientific">Thermincola ferriacetica</name>
    <dbReference type="NCBI Taxonomy" id="281456"/>
    <lineage>
        <taxon>Bacteria</taxon>
        <taxon>Bacillati</taxon>
        <taxon>Bacillota</taxon>
        <taxon>Clostridia</taxon>
        <taxon>Eubacteriales</taxon>
        <taxon>Thermincolaceae</taxon>
        <taxon>Thermincola</taxon>
    </lineage>
</organism>
<keyword evidence="3" id="KW-0238">DNA-binding</keyword>
<evidence type="ECO:0000313" key="10">
    <source>
        <dbReference type="Proteomes" id="UP000037175"/>
    </source>
</evidence>
<dbReference type="InterPro" id="IPR018060">
    <property type="entry name" value="HTH_AraC"/>
</dbReference>
<evidence type="ECO:0000256" key="3">
    <source>
        <dbReference type="ARBA" id="ARBA00023125"/>
    </source>
</evidence>
<keyword evidence="10" id="KW-1185">Reference proteome</keyword>
<dbReference type="PATRIC" id="fig|281456.6.peg.1503"/>
<dbReference type="SMART" id="SM00342">
    <property type="entry name" value="HTH_ARAC"/>
    <property type="match status" value="1"/>
</dbReference>
<dbReference type="InterPro" id="IPR020449">
    <property type="entry name" value="Tscrpt_reg_AraC-type_HTH"/>
</dbReference>
<evidence type="ECO:0000313" key="9">
    <source>
        <dbReference type="EMBL" id="KNZ69799.1"/>
    </source>
</evidence>
<dbReference type="InterPro" id="IPR041522">
    <property type="entry name" value="CdaR_GGDEF"/>
</dbReference>
<dbReference type="GO" id="GO:0000160">
    <property type="term" value="P:phosphorelay signal transduction system"/>
    <property type="evidence" value="ECO:0007669"/>
    <property type="project" value="InterPro"/>
</dbReference>
<evidence type="ECO:0000256" key="4">
    <source>
        <dbReference type="ARBA" id="ARBA00023163"/>
    </source>
</evidence>
<dbReference type="GO" id="GO:0043565">
    <property type="term" value="F:sequence-specific DNA binding"/>
    <property type="evidence" value="ECO:0007669"/>
    <property type="project" value="InterPro"/>
</dbReference>
<dbReference type="PRINTS" id="PR00032">
    <property type="entry name" value="HTHARAC"/>
</dbReference>
<dbReference type="RefSeq" id="WP_052217528.1">
    <property type="nucleotide sequence ID" value="NZ_LGTE01000008.1"/>
</dbReference>
<comment type="function">
    <text evidence="5">May play the central regulatory role in sporulation. It may be an element of the effector pathway responsible for the activation of sporulation genes in response to nutritional stress. Spo0A may act in concert with spo0H (a sigma factor) to control the expression of some genes that are critical to the sporulation process.</text>
</comment>
<dbReference type="InterPro" id="IPR001789">
    <property type="entry name" value="Sig_transdc_resp-reg_receiver"/>
</dbReference>
<dbReference type="PROSITE" id="PS01124">
    <property type="entry name" value="HTH_ARAC_FAMILY_2"/>
    <property type="match status" value="1"/>
</dbReference>
<comment type="caution">
    <text evidence="9">The sequence shown here is derived from an EMBL/GenBank/DDBJ whole genome shotgun (WGS) entry which is preliminary data.</text>
</comment>
<dbReference type="Pfam" id="PF12833">
    <property type="entry name" value="HTH_18"/>
    <property type="match status" value="1"/>
</dbReference>
<keyword evidence="4" id="KW-0804">Transcription</keyword>
<sequence>MYKLMVVDGDKLVRQTIQTIIKERNIPLSYAAEATDGVEALLKARKVKPDVVIMEINIPKFDGLNTAEKIKEFLPQCQVIFISAHKEFEYVRQALRIGAFDYLLKPVQPGEFEEVCCKLTEILGINEQEELEFEREKVELASTQLFIRKVLLSGCFSGSNELRNQFHEFFVSLKCGVLMVLSSHAINLDKLIVHNIIGMLKGNLYLCPVPLNPNQIVVFFGQKYGQSKLTTTVLKKYGYRLMEQVALKTGIELNIGIGKIYKDLSKLRKSYLEACDALNLAEFLRMNGVLLTIEECEKFYKDLSNYLLDREKKLIDMILRKKHDDAIICIHDIFNDFQPRLESNLIWEKVFCLEILAVLLRAARKANVNSEELSQINSALTNELVDMTDLGKRLWVEWLEHCVDRIIALIANNEKASVQRLIKEIKEYIENNLNKSITLKDISELTHYNPQYFSRAFKKEIGMTVIEYLTHRRIEKAKMLLKKERLPVRLVAKKVGFSDVAYFSRVFRKVVGVKPSEFREKSG</sequence>
<dbReference type="InterPro" id="IPR011006">
    <property type="entry name" value="CheY-like_superfamily"/>
</dbReference>
<feature type="domain" description="HTH araC/xylS-type" evidence="7">
    <location>
        <begin position="423"/>
        <end position="521"/>
    </location>
</feature>
<accession>A0A0L6W3Y4</accession>
<reference evidence="10" key="1">
    <citation type="submission" date="2015-07" db="EMBL/GenBank/DDBJ databases">
        <title>Complete Genome of Thermincola ferriacetica strain Z-0001T.</title>
        <authorList>
            <person name="Lusk B."/>
            <person name="Badalamenti J.P."/>
            <person name="Parameswaran P."/>
            <person name="Bond D.R."/>
            <person name="Torres C.I."/>
        </authorList>
    </citation>
    <scope>NUCLEOTIDE SEQUENCE [LARGE SCALE GENOMIC DNA]</scope>
    <source>
        <strain evidence="10">Z-0001</strain>
    </source>
</reference>
<dbReference type="PANTHER" id="PTHR43280">
    <property type="entry name" value="ARAC-FAMILY TRANSCRIPTIONAL REGULATOR"/>
    <property type="match status" value="1"/>
</dbReference>
<dbReference type="Gene3D" id="1.10.10.60">
    <property type="entry name" value="Homeodomain-like"/>
    <property type="match status" value="2"/>
</dbReference>
<comment type="caution">
    <text evidence="6">Lacks conserved residue(s) required for the propagation of feature annotation.</text>
</comment>
<dbReference type="PROSITE" id="PS50110">
    <property type="entry name" value="RESPONSE_REGULATORY"/>
    <property type="match status" value="1"/>
</dbReference>
<feature type="domain" description="Response regulatory" evidence="8">
    <location>
        <begin position="3"/>
        <end position="120"/>
    </location>
</feature>
<evidence type="ECO:0000259" key="8">
    <source>
        <dbReference type="PROSITE" id="PS50110"/>
    </source>
</evidence>
<dbReference type="AlphaFoldDB" id="A0A0L6W3Y4"/>
<dbReference type="InterPro" id="IPR009057">
    <property type="entry name" value="Homeodomain-like_sf"/>
</dbReference>
<keyword evidence="2" id="KW-0805">Transcription regulation</keyword>
<dbReference type="PANTHER" id="PTHR43280:SF2">
    <property type="entry name" value="HTH-TYPE TRANSCRIPTIONAL REGULATOR EXSA"/>
    <property type="match status" value="1"/>
</dbReference>
<evidence type="ECO:0000259" key="7">
    <source>
        <dbReference type="PROSITE" id="PS01124"/>
    </source>
</evidence>
<protein>
    <recommendedName>
        <fullName evidence="1">Stage 0 sporulation protein A homolog</fullName>
    </recommendedName>
</protein>